<dbReference type="GO" id="GO:1901987">
    <property type="term" value="P:regulation of cell cycle phase transition"/>
    <property type="evidence" value="ECO:0007669"/>
    <property type="project" value="TreeGrafter"/>
</dbReference>
<dbReference type="InterPro" id="IPR051590">
    <property type="entry name" value="Replication_Regulatory_Kinase"/>
</dbReference>
<proteinExistence type="predicted"/>
<dbReference type="Gene3D" id="3.40.50.10190">
    <property type="entry name" value="BRCT domain"/>
    <property type="match status" value="2"/>
</dbReference>
<evidence type="ECO:0000256" key="1">
    <source>
        <dbReference type="ARBA" id="ARBA00022723"/>
    </source>
</evidence>
<name>A0A9P8LCA5_9PEZI</name>
<evidence type="ECO:0000313" key="8">
    <source>
        <dbReference type="Proteomes" id="UP000750711"/>
    </source>
</evidence>
<evidence type="ECO:0000259" key="6">
    <source>
        <dbReference type="PROSITE" id="PS51265"/>
    </source>
</evidence>
<feature type="region of interest" description="Disordered" evidence="5">
    <location>
        <begin position="1"/>
        <end position="107"/>
    </location>
</feature>
<dbReference type="FunFam" id="6.10.250.3410:FF:000001">
    <property type="entry name" value="Protein DBF4 homolog A"/>
    <property type="match status" value="1"/>
</dbReference>
<feature type="region of interest" description="Disordered" evidence="5">
    <location>
        <begin position="249"/>
        <end position="274"/>
    </location>
</feature>
<feature type="domain" description="DBF4-type" evidence="6">
    <location>
        <begin position="649"/>
        <end position="698"/>
    </location>
</feature>
<comment type="caution">
    <text evidence="7">The sequence shown here is derived from an EMBL/GenBank/DDBJ whole genome shotgun (WGS) entry which is preliminary data.</text>
</comment>
<dbReference type="Gene3D" id="6.10.250.3410">
    <property type="entry name" value="DBF zinc finger"/>
    <property type="match status" value="1"/>
</dbReference>
<dbReference type="Pfam" id="PF22437">
    <property type="entry name" value="DBF4_BRCT"/>
    <property type="match status" value="1"/>
</dbReference>
<dbReference type="Proteomes" id="UP000750711">
    <property type="component" value="Unassembled WGS sequence"/>
</dbReference>
<dbReference type="Pfam" id="PF08630">
    <property type="entry name" value="Dfp1_Him1_M"/>
    <property type="match status" value="1"/>
</dbReference>
<reference evidence="7" key="1">
    <citation type="submission" date="2021-03" db="EMBL/GenBank/DDBJ databases">
        <title>Comparative genomics and phylogenomic investigation of the class Geoglossomycetes provide insights into ecological specialization and systematics.</title>
        <authorList>
            <person name="Melie T."/>
            <person name="Pirro S."/>
            <person name="Miller A.N."/>
            <person name="Quandt A."/>
        </authorList>
    </citation>
    <scope>NUCLEOTIDE SEQUENCE</scope>
    <source>
        <strain evidence="7">CAQ_001_2017</strain>
    </source>
</reference>
<dbReference type="SMART" id="SM00586">
    <property type="entry name" value="ZnF_DBF"/>
    <property type="match status" value="1"/>
</dbReference>
<dbReference type="GO" id="GO:0010571">
    <property type="term" value="P:positive regulation of nuclear cell cycle DNA replication"/>
    <property type="evidence" value="ECO:0007669"/>
    <property type="project" value="TreeGrafter"/>
</dbReference>
<organism evidence="7 8">
    <name type="scientific">Trichoglossum hirsutum</name>
    <dbReference type="NCBI Taxonomy" id="265104"/>
    <lineage>
        <taxon>Eukaryota</taxon>
        <taxon>Fungi</taxon>
        <taxon>Dikarya</taxon>
        <taxon>Ascomycota</taxon>
        <taxon>Pezizomycotina</taxon>
        <taxon>Geoglossomycetes</taxon>
        <taxon>Geoglossales</taxon>
        <taxon>Geoglossaceae</taxon>
        <taxon>Trichoglossum</taxon>
    </lineage>
</organism>
<protein>
    <recommendedName>
        <fullName evidence="6">DBF4-type domain-containing protein</fullName>
    </recommendedName>
</protein>
<dbReference type="PROSITE" id="PS51265">
    <property type="entry name" value="ZF_DBF4"/>
    <property type="match status" value="1"/>
</dbReference>
<keyword evidence="8" id="KW-1185">Reference proteome</keyword>
<dbReference type="InterPro" id="IPR055116">
    <property type="entry name" value="DBF4_BRCT"/>
</dbReference>
<evidence type="ECO:0000313" key="7">
    <source>
        <dbReference type="EMBL" id="KAH0559638.1"/>
    </source>
</evidence>
<feature type="region of interest" description="Disordered" evidence="5">
    <location>
        <begin position="421"/>
        <end position="442"/>
    </location>
</feature>
<dbReference type="GO" id="GO:0003676">
    <property type="term" value="F:nucleic acid binding"/>
    <property type="evidence" value="ECO:0007669"/>
    <property type="project" value="InterPro"/>
</dbReference>
<dbReference type="Pfam" id="PF07535">
    <property type="entry name" value="zf-DBF"/>
    <property type="match status" value="1"/>
</dbReference>
<feature type="compositionally biased region" description="Low complexity" evidence="5">
    <location>
        <begin position="192"/>
        <end position="210"/>
    </location>
</feature>
<evidence type="ECO:0000256" key="2">
    <source>
        <dbReference type="ARBA" id="ARBA00022771"/>
    </source>
</evidence>
<dbReference type="EMBL" id="JAGHQM010000552">
    <property type="protein sequence ID" value="KAH0559638.1"/>
    <property type="molecule type" value="Genomic_DNA"/>
</dbReference>
<dbReference type="GO" id="GO:0031431">
    <property type="term" value="C:Dbf4-dependent protein kinase complex"/>
    <property type="evidence" value="ECO:0007669"/>
    <property type="project" value="TreeGrafter"/>
</dbReference>
<feature type="compositionally biased region" description="Polar residues" evidence="5">
    <location>
        <begin position="79"/>
        <end position="95"/>
    </location>
</feature>
<keyword evidence="3" id="KW-0862">Zinc</keyword>
<feature type="compositionally biased region" description="Basic and acidic residues" evidence="5">
    <location>
        <begin position="421"/>
        <end position="441"/>
    </location>
</feature>
<keyword evidence="2 4" id="KW-0863">Zinc-finger</keyword>
<evidence type="ECO:0000256" key="5">
    <source>
        <dbReference type="SAM" id="MobiDB-lite"/>
    </source>
</evidence>
<dbReference type="InterPro" id="IPR038545">
    <property type="entry name" value="Znf_DBF_sf"/>
</dbReference>
<feature type="compositionally biased region" description="Basic and acidic residues" evidence="5">
    <location>
        <begin position="603"/>
        <end position="615"/>
    </location>
</feature>
<dbReference type="AlphaFoldDB" id="A0A9P8LCA5"/>
<feature type="region of interest" description="Disordered" evidence="5">
    <location>
        <begin position="573"/>
        <end position="592"/>
    </location>
</feature>
<dbReference type="GO" id="GO:0043539">
    <property type="term" value="F:protein serine/threonine kinase activator activity"/>
    <property type="evidence" value="ECO:0007669"/>
    <property type="project" value="TreeGrafter"/>
</dbReference>
<sequence length="703" mass="78235">MATVSISPPPQNISMMSTRRIPLSNNPNATNSPFRSLATTAGKRSRSYSSAQRELPYGQPPPLKKQMMEADQPALRTPPRQQSSQTVFSRKTANPHQAILDRKNAAARDRQLQQKDSKANRASQENLETVRQWQRHYRRVFPQYVFYFESIPEELRLKCSRQVISLGAREEKFFSAEVTHVVTTRPIPPEPDNVSSVDAGGSSSTAAASQANQLRTINPLLLERSSEPTPMQAQYHPPKGKFTFETSLGKKSHSQARLDAAASLTGAQDDTRKQAGRSVDVLSRAREYGMKIWALEKLQRMMATMFDADPGFPQHGHNTRSNATNATTGMPKHSRNADLSNLLRNERLNGPLDRDPTVASKDLIPFKGVFIYVRDMKEKCRPIMVREYPKVANREEGQWPQFRSVSQGKCPFVEEVVHSRRDRQRAKTHEEGECERQEKEVQAAPRTRAMVAVAARANGASKRVLTEVENGASRMLVSTGEAPPAKLFETLKAVPAKRGSPANSINGSYNAHTGHGGAARYFGGEPVASGVQPSNITSAIRSQMISSTAAAPGAKAGTSKEIYGLQRKVLERTSQPSRSNIPQSLRTVDPTGAGVTERVRIERAPKRKSQEKLEVLDEEDASGSDEENMRRTGAMKRAGAAYRRKLHAEDAKPGYCENCKDKFDDFDEHTMSRKHRRFAINGDNWRDLDAVLEKLGRPTKTEL</sequence>
<gene>
    <name evidence="7" type="ORF">GP486_003851</name>
</gene>
<feature type="compositionally biased region" description="Polar residues" evidence="5">
    <location>
        <begin position="573"/>
        <end position="586"/>
    </location>
</feature>
<feature type="compositionally biased region" description="Polar residues" evidence="5">
    <location>
        <begin position="1"/>
        <end position="39"/>
    </location>
</feature>
<dbReference type="PANTHER" id="PTHR15375:SF26">
    <property type="entry name" value="PROTEIN CHIFFON"/>
    <property type="match status" value="1"/>
</dbReference>
<dbReference type="InterPro" id="IPR006572">
    <property type="entry name" value="Znf_DBF"/>
</dbReference>
<feature type="region of interest" description="Disordered" evidence="5">
    <location>
        <begin position="603"/>
        <end position="635"/>
    </location>
</feature>
<dbReference type="InterPro" id="IPR036420">
    <property type="entry name" value="BRCT_dom_sf"/>
</dbReference>
<keyword evidence="1" id="KW-0479">Metal-binding</keyword>
<feature type="compositionally biased region" description="Acidic residues" evidence="5">
    <location>
        <begin position="616"/>
        <end position="626"/>
    </location>
</feature>
<accession>A0A9P8LCA5</accession>
<dbReference type="CDD" id="cd00027">
    <property type="entry name" value="BRCT"/>
    <property type="match status" value="1"/>
</dbReference>
<dbReference type="SUPFAM" id="SSF52113">
    <property type="entry name" value="BRCT domain"/>
    <property type="match status" value="1"/>
</dbReference>
<dbReference type="GO" id="GO:0008270">
    <property type="term" value="F:zinc ion binding"/>
    <property type="evidence" value="ECO:0007669"/>
    <property type="project" value="UniProtKB-KW"/>
</dbReference>
<feature type="region of interest" description="Disordered" evidence="5">
    <location>
        <begin position="184"/>
        <end position="210"/>
    </location>
</feature>
<dbReference type="InterPro" id="IPR013939">
    <property type="entry name" value="Regulatory_Dfp1/Him1"/>
</dbReference>
<evidence type="ECO:0000256" key="4">
    <source>
        <dbReference type="PROSITE-ProRule" id="PRU00600"/>
    </source>
</evidence>
<evidence type="ECO:0000256" key="3">
    <source>
        <dbReference type="ARBA" id="ARBA00022833"/>
    </source>
</evidence>
<dbReference type="PANTHER" id="PTHR15375">
    <property type="entry name" value="ACTIVATOR OF S-PHASE KINASE-RELATED"/>
    <property type="match status" value="1"/>
</dbReference>